<accession>A0A9D4LDU3</accession>
<keyword evidence="2" id="KW-1185">Reference proteome</keyword>
<name>A0A9D4LDU3_DREPO</name>
<comment type="caution">
    <text evidence="1">The sequence shown here is derived from an EMBL/GenBank/DDBJ whole genome shotgun (WGS) entry which is preliminary data.</text>
</comment>
<dbReference type="EMBL" id="JAIWYP010000003">
    <property type="protein sequence ID" value="KAH3855979.1"/>
    <property type="molecule type" value="Genomic_DNA"/>
</dbReference>
<organism evidence="1 2">
    <name type="scientific">Dreissena polymorpha</name>
    <name type="common">Zebra mussel</name>
    <name type="synonym">Mytilus polymorpha</name>
    <dbReference type="NCBI Taxonomy" id="45954"/>
    <lineage>
        <taxon>Eukaryota</taxon>
        <taxon>Metazoa</taxon>
        <taxon>Spiralia</taxon>
        <taxon>Lophotrochozoa</taxon>
        <taxon>Mollusca</taxon>
        <taxon>Bivalvia</taxon>
        <taxon>Autobranchia</taxon>
        <taxon>Heteroconchia</taxon>
        <taxon>Euheterodonta</taxon>
        <taxon>Imparidentia</taxon>
        <taxon>Neoheterodontei</taxon>
        <taxon>Myida</taxon>
        <taxon>Dreissenoidea</taxon>
        <taxon>Dreissenidae</taxon>
        <taxon>Dreissena</taxon>
    </lineage>
</organism>
<reference evidence="1" key="2">
    <citation type="submission" date="2020-11" db="EMBL/GenBank/DDBJ databases">
        <authorList>
            <person name="McCartney M.A."/>
            <person name="Auch B."/>
            <person name="Kono T."/>
            <person name="Mallez S."/>
            <person name="Becker A."/>
            <person name="Gohl D.M."/>
            <person name="Silverstein K.A.T."/>
            <person name="Koren S."/>
            <person name="Bechman K.B."/>
            <person name="Herman A."/>
            <person name="Abrahante J.E."/>
            <person name="Garbe J."/>
        </authorList>
    </citation>
    <scope>NUCLEOTIDE SEQUENCE</scope>
    <source>
        <strain evidence="1">Duluth1</strain>
        <tissue evidence="1">Whole animal</tissue>
    </source>
</reference>
<dbReference type="AlphaFoldDB" id="A0A9D4LDU3"/>
<evidence type="ECO:0000313" key="1">
    <source>
        <dbReference type="EMBL" id="KAH3855979.1"/>
    </source>
</evidence>
<gene>
    <name evidence="1" type="ORF">DPMN_098557</name>
</gene>
<protein>
    <submittedName>
        <fullName evidence="1">Uncharacterized protein</fullName>
    </submittedName>
</protein>
<sequence length="280" mass="31189">MSISRYILFGLCGIQTGSSTDVPRRTRRANAGWPGIDGAASRYPVVPLVDRYLQFQYKSLAKKLSVARRNKKYECAYKGGGLVITADLATFELFKQAALYFNDNDPSSVVDNSKKNTTHLKEIQTIVASARVNGQQVDLASVNQIMAESIERVLLNGNLTQKRTINKQTEIAMTSNGDCVLISDDEIEATDIQRPSEVVTLLTVQEESLVLPTTSYPEKQDEGDIIITKGFVAVPINQLQAATEGRPIIKTRKNILHRNSNLIQHSQEDMEKLQFSERKT</sequence>
<evidence type="ECO:0000313" key="2">
    <source>
        <dbReference type="Proteomes" id="UP000828390"/>
    </source>
</evidence>
<reference evidence="1" key="1">
    <citation type="journal article" date="2019" name="bioRxiv">
        <title>The Genome of the Zebra Mussel, Dreissena polymorpha: A Resource for Invasive Species Research.</title>
        <authorList>
            <person name="McCartney M.A."/>
            <person name="Auch B."/>
            <person name="Kono T."/>
            <person name="Mallez S."/>
            <person name="Zhang Y."/>
            <person name="Obille A."/>
            <person name="Becker A."/>
            <person name="Abrahante J.E."/>
            <person name="Garbe J."/>
            <person name="Badalamenti J.P."/>
            <person name="Herman A."/>
            <person name="Mangelson H."/>
            <person name="Liachko I."/>
            <person name="Sullivan S."/>
            <person name="Sone E.D."/>
            <person name="Koren S."/>
            <person name="Silverstein K.A.T."/>
            <person name="Beckman K.B."/>
            <person name="Gohl D.M."/>
        </authorList>
    </citation>
    <scope>NUCLEOTIDE SEQUENCE</scope>
    <source>
        <strain evidence="1">Duluth1</strain>
        <tissue evidence="1">Whole animal</tissue>
    </source>
</reference>
<proteinExistence type="predicted"/>
<dbReference type="Proteomes" id="UP000828390">
    <property type="component" value="Unassembled WGS sequence"/>
</dbReference>